<reference evidence="3" key="1">
    <citation type="submission" date="2016-10" db="EMBL/GenBank/DDBJ databases">
        <title>The complete genome sequence of the rumen bacterium Butyrivibrio hungatei MB2003.</title>
        <authorList>
            <person name="Palevich N."/>
            <person name="Kelly W.J."/>
            <person name="Leahy S.C."/>
            <person name="Altermann E."/>
            <person name="Rakonjac J."/>
            <person name="Attwood G.T."/>
        </authorList>
    </citation>
    <scope>NUCLEOTIDE SEQUENCE [LARGE SCALE GENOMIC DNA]</scope>
    <source>
        <strain evidence="3">MB2003</strain>
    </source>
</reference>
<accession>A0A1D9P359</accession>
<evidence type="ECO:0000256" key="1">
    <source>
        <dbReference type="SAM" id="Phobius"/>
    </source>
</evidence>
<evidence type="ECO:0000313" key="3">
    <source>
        <dbReference type="Proteomes" id="UP000179284"/>
    </source>
</evidence>
<feature type="transmembrane region" description="Helical" evidence="1">
    <location>
        <begin position="193"/>
        <end position="210"/>
    </location>
</feature>
<feature type="transmembrane region" description="Helical" evidence="1">
    <location>
        <begin position="222"/>
        <end position="243"/>
    </location>
</feature>
<keyword evidence="3" id="KW-1185">Reference proteome</keyword>
<dbReference type="AlphaFoldDB" id="A0A1D9P359"/>
<keyword evidence="1" id="KW-0812">Transmembrane</keyword>
<dbReference type="KEGG" id="bhu:bhn_I1916"/>
<dbReference type="OrthoDB" id="1653241at2"/>
<gene>
    <name evidence="2" type="ORF">bhn_I1916</name>
</gene>
<protein>
    <submittedName>
        <fullName evidence="2">Uncharacterized protein</fullName>
    </submittedName>
</protein>
<dbReference type="EMBL" id="CP017831">
    <property type="protein sequence ID" value="AOZ96949.1"/>
    <property type="molecule type" value="Genomic_DNA"/>
</dbReference>
<name>A0A1D9P359_9FIRM</name>
<evidence type="ECO:0000313" key="2">
    <source>
        <dbReference type="EMBL" id="AOZ96949.1"/>
    </source>
</evidence>
<organism evidence="2 3">
    <name type="scientific">Butyrivibrio hungatei</name>
    <dbReference type="NCBI Taxonomy" id="185008"/>
    <lineage>
        <taxon>Bacteria</taxon>
        <taxon>Bacillati</taxon>
        <taxon>Bacillota</taxon>
        <taxon>Clostridia</taxon>
        <taxon>Lachnospirales</taxon>
        <taxon>Lachnospiraceae</taxon>
        <taxon>Butyrivibrio</taxon>
    </lineage>
</organism>
<sequence>MMDANTIAYFRELSEVTGLFYSEEAESLTGVANGYHVTLAINTITYQLSFSVRANGMLPTPEVLKELIDGSDAVKNAVMEGNRLVVSVKGAMKNALTKNVVDAINSVTEKLKQYGYVDVCEYCGAVRQDIAPYNIGGKIYQTCPDCLQAATATVNTQIEQRKANENVGLGIVGALLGSLVGVLVIVLIGQLGYVAVAGGLVMGFATLKGYELLAKNMSNKGIIISSIIMILMVYVAERIEWAIEVFKVYSDEHISFIEAFLYTPEVIRYSDATGQFIGSLVLLYVFTAVGVFGVIRATAKKIQ</sequence>
<feature type="transmembrane region" description="Helical" evidence="1">
    <location>
        <begin position="276"/>
        <end position="295"/>
    </location>
</feature>
<feature type="transmembrane region" description="Helical" evidence="1">
    <location>
        <begin position="167"/>
        <end position="187"/>
    </location>
</feature>
<proteinExistence type="predicted"/>
<keyword evidence="1" id="KW-0472">Membrane</keyword>
<dbReference type="Proteomes" id="UP000179284">
    <property type="component" value="Chromosome I"/>
</dbReference>
<dbReference type="RefSeq" id="WP_071176600.1">
    <property type="nucleotide sequence ID" value="NZ_CP017831.1"/>
</dbReference>
<keyword evidence="1" id="KW-1133">Transmembrane helix</keyword>